<organism evidence="2 3">
    <name type="scientific">[Candida] subhashii</name>
    <dbReference type="NCBI Taxonomy" id="561895"/>
    <lineage>
        <taxon>Eukaryota</taxon>
        <taxon>Fungi</taxon>
        <taxon>Dikarya</taxon>
        <taxon>Ascomycota</taxon>
        <taxon>Saccharomycotina</taxon>
        <taxon>Pichiomycetes</taxon>
        <taxon>Debaryomycetaceae</taxon>
        <taxon>Spathaspora</taxon>
    </lineage>
</organism>
<dbReference type="AlphaFoldDB" id="A0A8J5QGK1"/>
<comment type="caution">
    <text evidence="2">The sequence shown here is derived from an EMBL/GenBank/DDBJ whole genome shotgun (WGS) entry which is preliminary data.</text>
</comment>
<evidence type="ECO:0000313" key="2">
    <source>
        <dbReference type="EMBL" id="KAG7665369.1"/>
    </source>
</evidence>
<proteinExistence type="predicted"/>
<keyword evidence="3" id="KW-1185">Reference proteome</keyword>
<reference evidence="2 3" key="1">
    <citation type="journal article" date="2021" name="DNA Res.">
        <title>Genome analysis of Candida subhashii reveals its hybrid nature and dual mitochondrial genome conformations.</title>
        <authorList>
            <person name="Mixao V."/>
            <person name="Hegedusova E."/>
            <person name="Saus E."/>
            <person name="Pryszcz L.P."/>
            <person name="Cillingova A."/>
            <person name="Nosek J."/>
            <person name="Gabaldon T."/>
        </authorList>
    </citation>
    <scope>NUCLEOTIDE SEQUENCE [LARGE SCALE GENOMIC DNA]</scope>
    <source>
        <strain evidence="2 3">CBS 10753</strain>
    </source>
</reference>
<protein>
    <submittedName>
        <fullName evidence="2">Uncharacterized protein</fullName>
    </submittedName>
</protein>
<accession>A0A8J5QGK1</accession>
<dbReference type="GeneID" id="73467858"/>
<dbReference type="RefSeq" id="XP_049265601.1">
    <property type="nucleotide sequence ID" value="XM_049404670.1"/>
</dbReference>
<sequence length="177" mass="19307">MSAIEIPNRITHLPTPGTIPNTYSSPDEPMVSSPATDRNLEVDEQFSLSRLCTLIDKEIASISNSKSGTTTLEGEENIHLDENDDTLFSNVGSENAYCPIAPLKYTPVPSTCHSSVSQPSTASTAAAKSSYNKFSLEYRRSVGIVTSKLRLCTTSYIGSTRPRRGSRLIKVIKNPEH</sequence>
<evidence type="ECO:0000313" key="3">
    <source>
        <dbReference type="Proteomes" id="UP000694255"/>
    </source>
</evidence>
<dbReference type="Proteomes" id="UP000694255">
    <property type="component" value="Unassembled WGS sequence"/>
</dbReference>
<dbReference type="EMBL" id="JAGSYN010000050">
    <property type="protein sequence ID" value="KAG7665369.1"/>
    <property type="molecule type" value="Genomic_DNA"/>
</dbReference>
<evidence type="ECO:0000256" key="1">
    <source>
        <dbReference type="SAM" id="MobiDB-lite"/>
    </source>
</evidence>
<gene>
    <name evidence="2" type="ORF">J8A68_001057</name>
</gene>
<feature type="region of interest" description="Disordered" evidence="1">
    <location>
        <begin position="15"/>
        <end position="35"/>
    </location>
</feature>
<name>A0A8J5QGK1_9ASCO</name>